<reference evidence="1" key="1">
    <citation type="submission" date="2021-06" db="EMBL/GenBank/DDBJ databases">
        <authorList>
            <person name="Kallberg Y."/>
            <person name="Tangrot J."/>
            <person name="Rosling A."/>
        </authorList>
    </citation>
    <scope>NUCLEOTIDE SEQUENCE</scope>
    <source>
        <strain evidence="1">MT106</strain>
    </source>
</reference>
<accession>A0A9N9ACN7</accession>
<protein>
    <submittedName>
        <fullName evidence="1">11339_t:CDS:1</fullName>
    </submittedName>
</protein>
<dbReference type="OrthoDB" id="2436921at2759"/>
<gene>
    <name evidence="1" type="ORF">AGERDE_LOCUS5480</name>
</gene>
<dbReference type="AlphaFoldDB" id="A0A9N9ACN7"/>
<evidence type="ECO:0000313" key="1">
    <source>
        <dbReference type="EMBL" id="CAG8526009.1"/>
    </source>
</evidence>
<dbReference type="EMBL" id="CAJVPL010000743">
    <property type="protein sequence ID" value="CAG8526009.1"/>
    <property type="molecule type" value="Genomic_DNA"/>
</dbReference>
<proteinExistence type="predicted"/>
<dbReference type="Proteomes" id="UP000789831">
    <property type="component" value="Unassembled WGS sequence"/>
</dbReference>
<organism evidence="1 2">
    <name type="scientific">Ambispora gerdemannii</name>
    <dbReference type="NCBI Taxonomy" id="144530"/>
    <lineage>
        <taxon>Eukaryota</taxon>
        <taxon>Fungi</taxon>
        <taxon>Fungi incertae sedis</taxon>
        <taxon>Mucoromycota</taxon>
        <taxon>Glomeromycotina</taxon>
        <taxon>Glomeromycetes</taxon>
        <taxon>Archaeosporales</taxon>
        <taxon>Ambisporaceae</taxon>
        <taxon>Ambispora</taxon>
    </lineage>
</organism>
<evidence type="ECO:0000313" key="2">
    <source>
        <dbReference type="Proteomes" id="UP000789831"/>
    </source>
</evidence>
<name>A0A9N9ACN7_9GLOM</name>
<sequence length="198" mass="22539">MTGLQRVFPAFDIDGRPINIQYHTYFRQKLYGGWSYSQSTLGDLAFCLAVRPHPNSKELSPPPVQIMETGQTLQLEASLTSSEAELFEWLHLELGKGCRRSTAGFHPNILRVTNHRTSASSSLWDISQMRHLDFLRSILTLFLNMPTTLMRELIAKSMNKFEYGNDAQKVTARNGNYVLKDQVYAATNMNVLLFAHLL</sequence>
<comment type="caution">
    <text evidence="1">The sequence shown here is derived from an EMBL/GenBank/DDBJ whole genome shotgun (WGS) entry which is preliminary data.</text>
</comment>
<keyword evidence="2" id="KW-1185">Reference proteome</keyword>